<protein>
    <submittedName>
        <fullName evidence="1">Clp protease N-terminal domain-containing protein</fullName>
    </submittedName>
</protein>
<keyword evidence="1" id="KW-0645">Protease</keyword>
<evidence type="ECO:0000313" key="2">
    <source>
        <dbReference type="Proteomes" id="UP001610818"/>
    </source>
</evidence>
<organism evidence="1 2">
    <name type="scientific">Streptomyces longisporoflavus</name>
    <dbReference type="NCBI Taxonomy" id="28044"/>
    <lineage>
        <taxon>Bacteria</taxon>
        <taxon>Bacillati</taxon>
        <taxon>Actinomycetota</taxon>
        <taxon>Actinomycetes</taxon>
        <taxon>Kitasatosporales</taxon>
        <taxon>Streptomycetaceae</taxon>
        <taxon>Streptomyces</taxon>
    </lineage>
</organism>
<gene>
    <name evidence="1" type="ORF">ACH4F9_42950</name>
</gene>
<comment type="caution">
    <text evidence="1">The sequence shown here is derived from an EMBL/GenBank/DDBJ whole genome shotgun (WGS) entry which is preliminary data.</text>
</comment>
<accession>A0ABW7R3B1</accession>
<proteinExistence type="predicted"/>
<dbReference type="EMBL" id="JBIRGQ010000015">
    <property type="protein sequence ID" value="MFH8551756.1"/>
    <property type="molecule type" value="Genomic_DNA"/>
</dbReference>
<dbReference type="Proteomes" id="UP001610818">
    <property type="component" value="Unassembled WGS sequence"/>
</dbReference>
<reference evidence="1 2" key="1">
    <citation type="submission" date="2024-10" db="EMBL/GenBank/DDBJ databases">
        <title>The Natural Products Discovery Center: Release of the First 8490 Sequenced Strains for Exploring Actinobacteria Biosynthetic Diversity.</title>
        <authorList>
            <person name="Kalkreuter E."/>
            <person name="Kautsar S.A."/>
            <person name="Yang D."/>
            <person name="Bader C.D."/>
            <person name="Teijaro C.N."/>
            <person name="Fluegel L."/>
            <person name="Davis C.M."/>
            <person name="Simpson J.R."/>
            <person name="Lauterbach L."/>
            <person name="Steele A.D."/>
            <person name="Gui C."/>
            <person name="Meng S."/>
            <person name="Li G."/>
            <person name="Viehrig K."/>
            <person name="Ye F."/>
            <person name="Su P."/>
            <person name="Kiefer A.F."/>
            <person name="Nichols A."/>
            <person name="Cepeda A.J."/>
            <person name="Yan W."/>
            <person name="Fan B."/>
            <person name="Jiang Y."/>
            <person name="Adhikari A."/>
            <person name="Zheng C.-J."/>
            <person name="Schuster L."/>
            <person name="Cowan T.M."/>
            <person name="Smanski M.J."/>
            <person name="Chevrette M.G."/>
            <person name="De Carvalho L.P.S."/>
            <person name="Shen B."/>
        </authorList>
    </citation>
    <scope>NUCLEOTIDE SEQUENCE [LARGE SCALE GENOMIC DNA]</scope>
    <source>
        <strain evidence="1 2">NPDC017990</strain>
    </source>
</reference>
<dbReference type="GO" id="GO:0006508">
    <property type="term" value="P:proteolysis"/>
    <property type="evidence" value="ECO:0007669"/>
    <property type="project" value="UniProtKB-KW"/>
</dbReference>
<sequence>MSVAETRSEQNGSEQNGSEYIDCDDLLVGLSRVGPGVAAAVLTDAGFDLAAHDDVSADAR</sequence>
<name>A0ABW7R3B1_9ACTN</name>
<dbReference type="Gene3D" id="1.10.1780.10">
    <property type="entry name" value="Clp, N-terminal domain"/>
    <property type="match status" value="1"/>
</dbReference>
<dbReference type="GO" id="GO:0008233">
    <property type="term" value="F:peptidase activity"/>
    <property type="evidence" value="ECO:0007669"/>
    <property type="project" value="UniProtKB-KW"/>
</dbReference>
<dbReference type="InterPro" id="IPR036628">
    <property type="entry name" value="Clp_N_dom_sf"/>
</dbReference>
<keyword evidence="1" id="KW-0378">Hydrolase</keyword>
<evidence type="ECO:0000313" key="1">
    <source>
        <dbReference type="EMBL" id="MFH8551756.1"/>
    </source>
</evidence>
<keyword evidence="2" id="KW-1185">Reference proteome</keyword>
<dbReference type="RefSeq" id="WP_397718928.1">
    <property type="nucleotide sequence ID" value="NZ_JBIRGN010000015.1"/>
</dbReference>